<accession>A0A0F9A1J6</accession>
<sequence length="362" mass="40307">MAADVYVHDLSEMRDLWRELTGRKSTSQPSDTIVNKEINDYWVNRFSHDARVDEFNVFFTQALSATDDGVYALGQNVDRLDDPVTINGRQIVLYRDREQFFGTDHHHRHFTYFTGQRTSFHHFQFKDEQFITDPTLVIGSSDATKVKHSDFSYEIKNKSYSKSSSEVALTGDAIPAGLYGAWSLKIDVDGDITVAAATDNGTGYATPRIALDALVVSDSDSAYMGYVTVTKSDGAFTPATTLLDASNVTDTFTDGKFENRAEPTTVLLFGQNIYVRPKPNDIYELEALSIADRPTAFASDAAVPDDAKWGPAIASKSALEYMVRNGPADAITSVAAYAEDQMSRIRPDRIKRLLGQEIQRRF</sequence>
<dbReference type="AlphaFoldDB" id="A0A0F9A1J6"/>
<organism evidence="1">
    <name type="scientific">marine sediment metagenome</name>
    <dbReference type="NCBI Taxonomy" id="412755"/>
    <lineage>
        <taxon>unclassified sequences</taxon>
        <taxon>metagenomes</taxon>
        <taxon>ecological metagenomes</taxon>
    </lineage>
</organism>
<comment type="caution">
    <text evidence="1">The sequence shown here is derived from an EMBL/GenBank/DDBJ whole genome shotgun (WGS) entry which is preliminary data.</text>
</comment>
<dbReference type="EMBL" id="LAZR01044930">
    <property type="protein sequence ID" value="KKL03439.1"/>
    <property type="molecule type" value="Genomic_DNA"/>
</dbReference>
<gene>
    <name evidence="1" type="ORF">LCGC14_2626140</name>
</gene>
<evidence type="ECO:0000313" key="1">
    <source>
        <dbReference type="EMBL" id="KKL03439.1"/>
    </source>
</evidence>
<reference evidence="1" key="1">
    <citation type="journal article" date="2015" name="Nature">
        <title>Complex archaea that bridge the gap between prokaryotes and eukaryotes.</title>
        <authorList>
            <person name="Spang A."/>
            <person name="Saw J.H."/>
            <person name="Jorgensen S.L."/>
            <person name="Zaremba-Niedzwiedzka K."/>
            <person name="Martijn J."/>
            <person name="Lind A.E."/>
            <person name="van Eijk R."/>
            <person name="Schleper C."/>
            <person name="Guy L."/>
            <person name="Ettema T.J."/>
        </authorList>
    </citation>
    <scope>NUCLEOTIDE SEQUENCE</scope>
</reference>
<proteinExistence type="predicted"/>
<protein>
    <submittedName>
        <fullName evidence="1">Uncharacterized protein</fullName>
    </submittedName>
</protein>
<name>A0A0F9A1J6_9ZZZZ</name>